<reference evidence="1 2" key="1">
    <citation type="submission" date="2019-07" db="EMBL/GenBank/DDBJ databases">
        <title>Whole genome shotgun sequence of Reyranella soli NBRC 108950.</title>
        <authorList>
            <person name="Hosoyama A."/>
            <person name="Uohara A."/>
            <person name="Ohji S."/>
            <person name="Ichikawa N."/>
        </authorList>
    </citation>
    <scope>NUCLEOTIDE SEQUENCE [LARGE SCALE GENOMIC DNA]</scope>
    <source>
        <strain evidence="1 2">NBRC 108950</strain>
    </source>
</reference>
<dbReference type="AlphaFoldDB" id="A0A512N365"/>
<proteinExistence type="predicted"/>
<organism evidence="1 2">
    <name type="scientific">Reyranella soli</name>
    <dbReference type="NCBI Taxonomy" id="1230389"/>
    <lineage>
        <taxon>Bacteria</taxon>
        <taxon>Pseudomonadati</taxon>
        <taxon>Pseudomonadota</taxon>
        <taxon>Alphaproteobacteria</taxon>
        <taxon>Hyphomicrobiales</taxon>
        <taxon>Reyranellaceae</taxon>
        <taxon>Reyranella</taxon>
    </lineage>
</organism>
<name>A0A512N365_9HYPH</name>
<keyword evidence="2" id="KW-1185">Reference proteome</keyword>
<accession>A0A512N365</accession>
<evidence type="ECO:0000313" key="2">
    <source>
        <dbReference type="Proteomes" id="UP000321058"/>
    </source>
</evidence>
<evidence type="ECO:0000313" key="1">
    <source>
        <dbReference type="EMBL" id="GEP53424.1"/>
    </source>
</evidence>
<evidence type="ECO:0008006" key="3">
    <source>
        <dbReference type="Google" id="ProtNLM"/>
    </source>
</evidence>
<protein>
    <recommendedName>
        <fullName evidence="3">Transcriptional regulator</fullName>
    </recommendedName>
</protein>
<dbReference type="EMBL" id="BKAJ01000011">
    <property type="protein sequence ID" value="GEP53424.1"/>
    <property type="molecule type" value="Genomic_DNA"/>
</dbReference>
<sequence>MSDQALLAKVGQTIWGPAWQEPMAAALKQSPGTIAEWLAGRAIVPADSWKALREAARLHYLKIADLDPQIVSAYDAAVARASARR</sequence>
<gene>
    <name evidence="1" type="ORF">RSO01_05900</name>
</gene>
<dbReference type="RefSeq" id="WP_147146060.1">
    <property type="nucleotide sequence ID" value="NZ_BKAJ01000011.1"/>
</dbReference>
<comment type="caution">
    <text evidence="1">The sequence shown here is derived from an EMBL/GenBank/DDBJ whole genome shotgun (WGS) entry which is preliminary data.</text>
</comment>
<dbReference type="Proteomes" id="UP000321058">
    <property type="component" value="Unassembled WGS sequence"/>
</dbReference>